<dbReference type="GO" id="GO:0004984">
    <property type="term" value="F:olfactory receptor activity"/>
    <property type="evidence" value="ECO:0007669"/>
    <property type="project" value="InterPro"/>
</dbReference>
<feature type="active site" description="Proton donor" evidence="24">
    <location>
        <position position="343"/>
    </location>
</feature>
<name>A0A154PF27_DUFNO</name>
<dbReference type="AlphaFoldDB" id="A0A154PF27"/>
<dbReference type="InterPro" id="IPR012341">
    <property type="entry name" value="6hp_glycosidase-like_sf"/>
</dbReference>
<keyword evidence="15" id="KW-0333">Golgi apparatus</keyword>
<keyword evidence="18" id="KW-0675">Receptor</keyword>
<keyword evidence="21" id="KW-0326">Glycosidase</keyword>
<evidence type="ECO:0000256" key="8">
    <source>
        <dbReference type="ARBA" id="ARBA00022692"/>
    </source>
</evidence>
<dbReference type="STRING" id="178035.A0A154PF27"/>
<evidence type="ECO:0000256" key="12">
    <source>
        <dbReference type="ARBA" id="ARBA00022837"/>
    </source>
</evidence>
<dbReference type="PANTHER" id="PTHR11742:SF6">
    <property type="entry name" value="MANNOSYL-OLIGOSACCHARIDE ALPHA-1,2-MANNOSIDASE IA-RELATED"/>
    <property type="match status" value="1"/>
</dbReference>
<comment type="pathway">
    <text evidence="4">Protein modification; protein glycosylation.</text>
</comment>
<feature type="transmembrane region" description="Helical" evidence="27">
    <location>
        <begin position="119"/>
        <end position="139"/>
    </location>
</feature>
<evidence type="ECO:0000256" key="14">
    <source>
        <dbReference type="ARBA" id="ARBA00022989"/>
    </source>
</evidence>
<evidence type="ECO:0000256" key="23">
    <source>
        <dbReference type="ARBA" id="ARBA00048605"/>
    </source>
</evidence>
<dbReference type="EC" id="3.2.1.113" evidence="6"/>
<evidence type="ECO:0000256" key="15">
    <source>
        <dbReference type="ARBA" id="ARBA00023034"/>
    </source>
</evidence>
<dbReference type="GO" id="GO:0005975">
    <property type="term" value="P:carbohydrate metabolic process"/>
    <property type="evidence" value="ECO:0007669"/>
    <property type="project" value="InterPro"/>
</dbReference>
<dbReference type="Gene3D" id="1.50.10.10">
    <property type="match status" value="1"/>
</dbReference>
<dbReference type="SUPFAM" id="SSF48225">
    <property type="entry name" value="Seven-hairpin glycosidases"/>
    <property type="match status" value="1"/>
</dbReference>
<dbReference type="EMBL" id="KQ434878">
    <property type="protein sequence ID" value="KZC09908.1"/>
    <property type="molecule type" value="Genomic_DNA"/>
</dbReference>
<evidence type="ECO:0000256" key="10">
    <source>
        <dbReference type="ARBA" id="ARBA00022725"/>
    </source>
</evidence>
<keyword evidence="17 26" id="KW-1015">Disulfide bond</keyword>
<evidence type="ECO:0000256" key="7">
    <source>
        <dbReference type="ARBA" id="ARBA00022606"/>
    </source>
</evidence>
<evidence type="ECO:0000256" key="9">
    <source>
        <dbReference type="ARBA" id="ARBA00022723"/>
    </source>
</evidence>
<evidence type="ECO:0000256" key="1">
    <source>
        <dbReference type="ARBA" id="ARBA00001913"/>
    </source>
</evidence>
<evidence type="ECO:0000256" key="19">
    <source>
        <dbReference type="ARBA" id="ARBA00023180"/>
    </source>
</evidence>
<evidence type="ECO:0000256" key="24">
    <source>
        <dbReference type="PIRSR" id="PIRSR601382-1"/>
    </source>
</evidence>
<protein>
    <recommendedName>
        <fullName evidence="6">mannosyl-oligosaccharide 1,2-alpha-mannosidase</fullName>
        <ecNumber evidence="6">3.2.1.113</ecNumber>
    </recommendedName>
</protein>
<evidence type="ECO:0000256" key="26">
    <source>
        <dbReference type="PIRSR" id="PIRSR601382-3"/>
    </source>
</evidence>
<dbReference type="InterPro" id="IPR001382">
    <property type="entry name" value="Glyco_hydro_47"/>
</dbReference>
<evidence type="ECO:0000256" key="22">
    <source>
        <dbReference type="ARBA" id="ARBA00047669"/>
    </source>
</evidence>
<evidence type="ECO:0000256" key="18">
    <source>
        <dbReference type="ARBA" id="ARBA00023170"/>
    </source>
</evidence>
<evidence type="ECO:0000256" key="6">
    <source>
        <dbReference type="ARBA" id="ARBA00012238"/>
    </source>
</evidence>
<feature type="transmembrane region" description="Helical" evidence="27">
    <location>
        <begin position="222"/>
        <end position="244"/>
    </location>
</feature>
<dbReference type="GO" id="GO:0006491">
    <property type="term" value="P:N-glycan processing"/>
    <property type="evidence" value="ECO:0007669"/>
    <property type="project" value="UniProtKB-ARBA"/>
</dbReference>
<evidence type="ECO:0000256" key="3">
    <source>
        <dbReference type="ARBA" id="ARBA00004323"/>
    </source>
</evidence>
<dbReference type="Pfam" id="PF02949">
    <property type="entry name" value="7tm_6"/>
    <property type="match status" value="1"/>
</dbReference>
<evidence type="ECO:0000256" key="20">
    <source>
        <dbReference type="ARBA" id="ARBA00023224"/>
    </source>
</evidence>
<evidence type="ECO:0000256" key="2">
    <source>
        <dbReference type="ARBA" id="ARBA00004141"/>
    </source>
</evidence>
<comment type="catalytic activity">
    <reaction evidence="22">
        <text>N(4)-(alpha-D-Man-(1-&gt;2)-alpha-D-Man-(1-&gt;2)-alpha-D-Man-(1-&gt;3)-[alpha-D-Man-(1-&gt;3)-[alpha-D-Man-(1-&gt;2)-alpha-D-Man-(1-&gt;6)]-alpha-D-Man-(1-&gt;6)]-beta-D-Man-(1-&gt;4)-beta-D-GlcNAc-(1-&gt;4)-beta-D-GlcNAc)-L-asparaginyl-[protein] (N-glucan mannose isomer 8A1,2,3B1,3) + 3 H2O = N(4)-(alpha-D-Man-(1-&gt;3)-[alpha-D-Man-(1-&gt;3)-[alpha-D-Man-(1-&gt;6)]-alpha-D-Man-(1-&gt;6)]-beta-D-Man-(1-&gt;4)-beta-D-GlcNAc-(1-&gt;4)-beta-D-GlcNAc)-L-asparaginyl-[protein] (N-glucan mannose isomer 5A1,2) + 3 beta-D-mannose</text>
        <dbReference type="Rhea" id="RHEA:56028"/>
        <dbReference type="Rhea" id="RHEA-COMP:14358"/>
        <dbReference type="Rhea" id="RHEA-COMP:14367"/>
        <dbReference type="ChEBI" id="CHEBI:15377"/>
        <dbReference type="ChEBI" id="CHEBI:28563"/>
        <dbReference type="ChEBI" id="CHEBI:59087"/>
        <dbReference type="ChEBI" id="CHEBI:60628"/>
        <dbReference type="EC" id="3.2.1.113"/>
    </reaction>
</comment>
<organism evidence="28 29">
    <name type="scientific">Dufourea novaeangliae</name>
    <name type="common">Sweat bee</name>
    <dbReference type="NCBI Taxonomy" id="178035"/>
    <lineage>
        <taxon>Eukaryota</taxon>
        <taxon>Metazoa</taxon>
        <taxon>Ecdysozoa</taxon>
        <taxon>Arthropoda</taxon>
        <taxon>Hexapoda</taxon>
        <taxon>Insecta</taxon>
        <taxon>Pterygota</taxon>
        <taxon>Neoptera</taxon>
        <taxon>Endopterygota</taxon>
        <taxon>Hymenoptera</taxon>
        <taxon>Apocrita</taxon>
        <taxon>Aculeata</taxon>
        <taxon>Apoidea</taxon>
        <taxon>Anthophila</taxon>
        <taxon>Halictidae</taxon>
        <taxon>Rophitinae</taxon>
        <taxon>Dufourea</taxon>
    </lineage>
</organism>
<keyword evidence="20" id="KW-0807">Transducer</keyword>
<evidence type="ECO:0000256" key="27">
    <source>
        <dbReference type="SAM" id="Phobius"/>
    </source>
</evidence>
<dbReference type="GO" id="GO:0007165">
    <property type="term" value="P:signal transduction"/>
    <property type="evidence" value="ECO:0007669"/>
    <property type="project" value="UniProtKB-KW"/>
</dbReference>
<dbReference type="InterPro" id="IPR004117">
    <property type="entry name" value="7tm6_olfct_rcpt"/>
</dbReference>
<dbReference type="PANTHER" id="PTHR11742">
    <property type="entry name" value="MANNOSYL-OLIGOSACCHARIDE ALPHA-1,2-MANNOSIDASE-RELATED"/>
    <property type="match status" value="1"/>
</dbReference>
<proteinExistence type="inferred from homology"/>
<feature type="active site" evidence="24">
    <location>
        <position position="476"/>
    </location>
</feature>
<feature type="transmembrane region" description="Helical" evidence="27">
    <location>
        <begin position="180"/>
        <end position="201"/>
    </location>
</feature>
<evidence type="ECO:0000256" key="25">
    <source>
        <dbReference type="PIRSR" id="PIRSR601382-2"/>
    </source>
</evidence>
<dbReference type="GO" id="GO:0004571">
    <property type="term" value="F:mannosyl-oligosaccharide 1,2-alpha-mannosidase activity"/>
    <property type="evidence" value="ECO:0007669"/>
    <property type="project" value="UniProtKB-EC"/>
</dbReference>
<evidence type="ECO:0000256" key="13">
    <source>
        <dbReference type="ARBA" id="ARBA00022968"/>
    </source>
</evidence>
<keyword evidence="7" id="KW-0716">Sensory transduction</keyword>
<sequence length="715" mass="82126">MPLPAVYFVDQEKYYYLLCTHEYVVMCLGVIVLLGTESTAMMVLRHICSLLKIARYIHILRAKFSAPYFILLGCGTVCITLTFVQVSDMYNEIRYDWNSLTNEDELRIIHDYYRMMKKLLPLFVVIILPSGLVITFTGVKSPILDFLYPLNYSRPREMPVQAEYFLDQEKYYYLLCMHEYTVALLGMTVVFSTETLAMLNLRHICSLLKIIRYINIVRTKFMPQYFILFIFGAVCITLAAYHLLKALLLNSGLNEVLASLILVFCSTCYTFTLNHFCQDLIDHMSSISQQSYNIQWYNASGTEQKLLLFIMFNNSNSKVLTIGGIYIPSYEGFGKNSEISLFETNIRFMGSLLACYALTGDVMFRDKAAQLGERMLPAFQTETGIPHSLINLHTGASKNYGWASSGCSILSEIGTMHLEFTYLSDITGNTVFKSRVENVRKVLKNLEKPKGLYPNYIHPRTGKWGQHHMSLGGLGDSFYEYLLKAWIQSGKEDVEARQMYDEAIAAIDQHMIKTSPGKLLYVSDLKYDRLDHKMGHLACFAGGMFALGAKTLENELSERYMTVAAGLTNTCHESYDRSFTKLGPEAFHFIEGNEAKSLKNGEKYYILRPETFESYFVMWRLTKDPKYREWGWEAVQALEKYCRVPGGFTGLHNVYMIDPPQDDVQQSYFFAETLKYLYLLFSDDDLINLDDWVFNSEAHVLPIRGNPLYRPSPTL</sequence>
<keyword evidence="12 25" id="KW-0106">Calcium</keyword>
<dbReference type="Proteomes" id="UP000076502">
    <property type="component" value="Unassembled WGS sequence"/>
</dbReference>
<feature type="active site" description="Proton donor" evidence="24">
    <location>
        <position position="585"/>
    </location>
</feature>
<feature type="transmembrane region" description="Helical" evidence="27">
    <location>
        <begin position="14"/>
        <end position="35"/>
    </location>
</feature>
<keyword evidence="19" id="KW-0325">Glycoprotein</keyword>
<dbReference type="Pfam" id="PF01532">
    <property type="entry name" value="Glyco_hydro_47"/>
    <property type="match status" value="1"/>
</dbReference>
<comment type="subcellular location">
    <subcellularLocation>
        <location evidence="3">Golgi apparatus membrane</location>
        <topology evidence="3">Single-pass type II membrane protein</topology>
    </subcellularLocation>
    <subcellularLocation>
        <location evidence="2">Membrane</location>
        <topology evidence="2">Multi-pass membrane protein</topology>
    </subcellularLocation>
</comment>
<feature type="binding site" evidence="25">
    <location>
        <position position="696"/>
    </location>
    <ligand>
        <name>Ca(2+)</name>
        <dbReference type="ChEBI" id="CHEBI:29108"/>
    </ligand>
</feature>
<evidence type="ECO:0000313" key="28">
    <source>
        <dbReference type="EMBL" id="KZC09908.1"/>
    </source>
</evidence>
<dbReference type="GO" id="GO:0005509">
    <property type="term" value="F:calcium ion binding"/>
    <property type="evidence" value="ECO:0007669"/>
    <property type="project" value="InterPro"/>
</dbReference>
<feature type="transmembrane region" description="Helical" evidence="27">
    <location>
        <begin position="66"/>
        <end position="84"/>
    </location>
</feature>
<keyword evidence="8 27" id="KW-0812">Transmembrane</keyword>
<keyword evidence="11" id="KW-0378">Hydrolase</keyword>
<evidence type="ECO:0000256" key="4">
    <source>
        <dbReference type="ARBA" id="ARBA00004922"/>
    </source>
</evidence>
<dbReference type="InterPro" id="IPR050749">
    <property type="entry name" value="Glycosyl_Hydrolase_47"/>
</dbReference>
<dbReference type="InterPro" id="IPR036026">
    <property type="entry name" value="Seven-hairpin_glycosidases"/>
</dbReference>
<keyword evidence="29" id="KW-1185">Reference proteome</keyword>
<gene>
    <name evidence="28" type="ORF">WN55_00554</name>
</gene>
<keyword evidence="16 27" id="KW-0472">Membrane</keyword>
<comment type="catalytic activity">
    <reaction evidence="23">
        <text>N(4)-(alpha-D-Man-(1-&gt;2)-alpha-D-Man-(1-&gt;2)-alpha-D-Man-(1-&gt;3)-[alpha-D-Man-(1-&gt;2)-alpha-D-Man-(1-&gt;3)-[alpha-D-Man-(1-&gt;2)-alpha-D-Man-(1-&gt;6)]-alpha-D-Man-(1-&gt;6)]-beta-D-Man-(1-&gt;4)-beta-D-GlcNAc-(1-&gt;4)-beta-D-GlcNAc)-L-asparaginyl-[protein] (N-glucan mannose isomer 9A1,2,3B1,2,3) + 4 H2O = N(4)-(alpha-D-Man-(1-&gt;3)-[alpha-D-Man-(1-&gt;3)-[alpha-D-Man-(1-&gt;6)]-alpha-D-Man-(1-&gt;6)]-beta-D-Man-(1-&gt;4)-beta-D-GlcNAc-(1-&gt;4)-beta-D-GlcNAc)-L-asparaginyl-[protein] (N-glucan mannose isomer 5A1,2) + 4 beta-D-mannose</text>
        <dbReference type="Rhea" id="RHEA:56008"/>
        <dbReference type="Rhea" id="RHEA-COMP:14356"/>
        <dbReference type="Rhea" id="RHEA-COMP:14367"/>
        <dbReference type="ChEBI" id="CHEBI:15377"/>
        <dbReference type="ChEBI" id="CHEBI:28563"/>
        <dbReference type="ChEBI" id="CHEBI:59087"/>
        <dbReference type="ChEBI" id="CHEBI:139493"/>
        <dbReference type="EC" id="3.2.1.113"/>
    </reaction>
</comment>
<feature type="disulfide bond" evidence="26">
    <location>
        <begin position="539"/>
        <end position="571"/>
    </location>
</feature>
<evidence type="ECO:0000313" key="29">
    <source>
        <dbReference type="Proteomes" id="UP000076502"/>
    </source>
</evidence>
<keyword evidence="14 27" id="KW-1133">Transmembrane helix</keyword>
<comment type="cofactor">
    <cofactor evidence="1 25">
        <name>Ca(2+)</name>
        <dbReference type="ChEBI" id="CHEBI:29108"/>
    </cofactor>
</comment>
<dbReference type="FunFam" id="1.50.10.10:FF:000017">
    <property type="entry name" value="alpha-1,2-Mannosidase"/>
    <property type="match status" value="1"/>
</dbReference>
<comment type="similarity">
    <text evidence="5">Belongs to the glycosyl hydrolase 47 family.</text>
</comment>
<keyword evidence="10" id="KW-0552">Olfaction</keyword>
<dbReference type="GO" id="GO:0000139">
    <property type="term" value="C:Golgi membrane"/>
    <property type="evidence" value="ECO:0007669"/>
    <property type="project" value="UniProtKB-SubCell"/>
</dbReference>
<reference evidence="28 29" key="1">
    <citation type="submission" date="2015-07" db="EMBL/GenBank/DDBJ databases">
        <title>The genome of Dufourea novaeangliae.</title>
        <authorList>
            <person name="Pan H."/>
            <person name="Kapheim K."/>
        </authorList>
    </citation>
    <scope>NUCLEOTIDE SEQUENCE [LARGE SCALE GENOMIC DNA]</scope>
    <source>
        <strain evidence="28">0120121106</strain>
        <tissue evidence="28">Whole body</tissue>
    </source>
</reference>
<keyword evidence="13" id="KW-0735">Signal-anchor</keyword>
<accession>A0A154PF27</accession>
<dbReference type="GO" id="GO:0005783">
    <property type="term" value="C:endoplasmic reticulum"/>
    <property type="evidence" value="ECO:0007669"/>
    <property type="project" value="TreeGrafter"/>
</dbReference>
<evidence type="ECO:0000256" key="21">
    <source>
        <dbReference type="ARBA" id="ARBA00023295"/>
    </source>
</evidence>
<evidence type="ECO:0000256" key="17">
    <source>
        <dbReference type="ARBA" id="ARBA00023157"/>
    </source>
</evidence>
<evidence type="ECO:0000256" key="11">
    <source>
        <dbReference type="ARBA" id="ARBA00022801"/>
    </source>
</evidence>
<evidence type="ECO:0000256" key="5">
    <source>
        <dbReference type="ARBA" id="ARBA00007658"/>
    </source>
</evidence>
<keyword evidence="9 25" id="KW-0479">Metal-binding</keyword>
<dbReference type="OrthoDB" id="8118055at2759"/>
<evidence type="ECO:0000256" key="16">
    <source>
        <dbReference type="ARBA" id="ARBA00023136"/>
    </source>
</evidence>
<feature type="active site" evidence="24">
    <location>
        <position position="610"/>
    </location>
</feature>
<dbReference type="GO" id="GO:0005549">
    <property type="term" value="F:odorant binding"/>
    <property type="evidence" value="ECO:0007669"/>
    <property type="project" value="InterPro"/>
</dbReference>